<comment type="caution">
    <text evidence="1">The sequence shown here is derived from an EMBL/GenBank/DDBJ whole genome shotgun (WGS) entry which is preliminary data.</text>
</comment>
<keyword evidence="2" id="KW-1185">Reference proteome</keyword>
<name>N1MK35_9SPHN</name>
<dbReference type="AlphaFoldDB" id="N1MK35"/>
<dbReference type="Proteomes" id="UP000013201">
    <property type="component" value="Unassembled WGS sequence"/>
</dbReference>
<proteinExistence type="predicted"/>
<protein>
    <submittedName>
        <fullName evidence="1">Uncharacterized protein</fullName>
    </submittedName>
</protein>
<gene>
    <name evidence="1" type="ORF">EBBID32_960</name>
</gene>
<sequence length="37" mass="3946">MPAPFKDGGTEMLFQHAVSVKFSILDFGSASQSTLSN</sequence>
<reference evidence="1 2" key="1">
    <citation type="submission" date="2013-03" db="EMBL/GenBank/DDBJ databases">
        <authorList>
            <person name="Le V."/>
        </authorList>
    </citation>
    <scope>NUCLEOTIDE SEQUENCE [LARGE SCALE GENOMIC DNA]</scope>
    <source>
        <strain evidence="1 2">BiD32</strain>
    </source>
</reference>
<dbReference type="EMBL" id="CAVK010000007">
    <property type="protein sequence ID" value="CCW15768.1"/>
    <property type="molecule type" value="Genomic_DNA"/>
</dbReference>
<organism evidence="1 2">
    <name type="scientific">Sphingobium indicum BiD32</name>
    <dbReference type="NCBI Taxonomy" id="1301087"/>
    <lineage>
        <taxon>Bacteria</taxon>
        <taxon>Pseudomonadati</taxon>
        <taxon>Pseudomonadota</taxon>
        <taxon>Alphaproteobacteria</taxon>
        <taxon>Sphingomonadales</taxon>
        <taxon>Sphingomonadaceae</taxon>
        <taxon>Sphingobium</taxon>
    </lineage>
</organism>
<evidence type="ECO:0000313" key="1">
    <source>
        <dbReference type="EMBL" id="CCW15768.1"/>
    </source>
</evidence>
<reference evidence="2" key="2">
    <citation type="submission" date="2013-04" db="EMBL/GenBank/DDBJ databases">
        <title>Bisphenol A degrading Sphingobium sp. strain BiD32.</title>
        <authorList>
            <person name="Nielsen J.L."/>
            <person name="Zhou N.A."/>
            <person name="Kjeldal H."/>
        </authorList>
    </citation>
    <scope>NUCLEOTIDE SEQUENCE [LARGE SCALE GENOMIC DNA]</scope>
    <source>
        <strain evidence="2">BiD32</strain>
    </source>
</reference>
<accession>N1MK35</accession>
<evidence type="ECO:0000313" key="2">
    <source>
        <dbReference type="Proteomes" id="UP000013201"/>
    </source>
</evidence>